<feature type="region of interest" description="Disordered" evidence="1">
    <location>
        <begin position="367"/>
        <end position="388"/>
    </location>
</feature>
<gene>
    <name evidence="2" type="ORF">HRR80_004696</name>
</gene>
<sequence length="433" mass="48538">MSYPYGSGVGGGMPNKASATTPVSNAAQEKLLHTEQSYARKQQELAALVQNRAGMPMTVAEGHRSTSEIAYLRQTLLQMEAEINQLKATNLQQMATIRTQSAALSTPRQHCVTPVRYGGNPPPPVFNPPMVGQQVQQIPMGYQTTPTGGGHSGEPRRQEQSKVSPATKATTSGAPEFAEVQRQFAKVWTMAEAYAVAHVNVPSTAKDNAMPQRLKDVLLNAATRNTAYQFMSTPMTRYFLVTKLILQWIMRFVLKPDCFSGFDRNIDRTIDSCRSQIYQSTPTQVKHQLLTTVGQQMAALRRNPRFEGFLAHLAKTRGNKLWEDITPMMHQKTARDWEDMLSLMREAHKLAFYMFSGPDEYRFEFPQHGQPFDKNTMESKDPQAPKNPDQLVAKSATVRLAYTPQVMGRRNFADGHVATRTMLRAYVLVKPGR</sequence>
<dbReference type="AlphaFoldDB" id="A0AAN6ETH8"/>
<name>A0AAN6ETH8_EXODE</name>
<accession>A0AAN6ETH8</accession>
<protein>
    <submittedName>
        <fullName evidence="2">Uncharacterized protein</fullName>
    </submittedName>
</protein>
<dbReference type="Proteomes" id="UP001161757">
    <property type="component" value="Unassembled WGS sequence"/>
</dbReference>
<reference evidence="2" key="1">
    <citation type="submission" date="2023-01" db="EMBL/GenBank/DDBJ databases">
        <title>Exophiala dermititidis isolated from Cystic Fibrosis Patient.</title>
        <authorList>
            <person name="Kurbessoian T."/>
            <person name="Crocker A."/>
            <person name="Murante D."/>
            <person name="Hogan D.A."/>
            <person name="Stajich J.E."/>
        </authorList>
    </citation>
    <scope>NUCLEOTIDE SEQUENCE</scope>
    <source>
        <strain evidence="2">Ex8</strain>
    </source>
</reference>
<evidence type="ECO:0000313" key="3">
    <source>
        <dbReference type="Proteomes" id="UP001161757"/>
    </source>
</evidence>
<feature type="compositionally biased region" description="Polar residues" evidence="1">
    <location>
        <begin position="161"/>
        <end position="173"/>
    </location>
</feature>
<dbReference type="EMBL" id="JAJGCB010000008">
    <property type="protein sequence ID" value="KAJ8991355.1"/>
    <property type="molecule type" value="Genomic_DNA"/>
</dbReference>
<feature type="region of interest" description="Disordered" evidence="1">
    <location>
        <begin position="1"/>
        <end position="23"/>
    </location>
</feature>
<comment type="caution">
    <text evidence="2">The sequence shown here is derived from an EMBL/GenBank/DDBJ whole genome shotgun (WGS) entry which is preliminary data.</text>
</comment>
<evidence type="ECO:0000313" key="2">
    <source>
        <dbReference type="EMBL" id="KAJ8991355.1"/>
    </source>
</evidence>
<organism evidence="2 3">
    <name type="scientific">Exophiala dermatitidis</name>
    <name type="common">Black yeast-like fungus</name>
    <name type="synonym">Wangiella dermatitidis</name>
    <dbReference type="NCBI Taxonomy" id="5970"/>
    <lineage>
        <taxon>Eukaryota</taxon>
        <taxon>Fungi</taxon>
        <taxon>Dikarya</taxon>
        <taxon>Ascomycota</taxon>
        <taxon>Pezizomycotina</taxon>
        <taxon>Eurotiomycetes</taxon>
        <taxon>Chaetothyriomycetidae</taxon>
        <taxon>Chaetothyriales</taxon>
        <taxon>Herpotrichiellaceae</taxon>
        <taxon>Exophiala</taxon>
    </lineage>
</organism>
<feature type="region of interest" description="Disordered" evidence="1">
    <location>
        <begin position="141"/>
        <end position="175"/>
    </location>
</feature>
<proteinExistence type="predicted"/>
<evidence type="ECO:0000256" key="1">
    <source>
        <dbReference type="SAM" id="MobiDB-lite"/>
    </source>
</evidence>